<organism evidence="8 9">
    <name type="scientific">Aneurinibacillus aneurinilyticus ATCC 12856</name>
    <dbReference type="NCBI Taxonomy" id="649747"/>
    <lineage>
        <taxon>Bacteria</taxon>
        <taxon>Bacillati</taxon>
        <taxon>Bacillota</taxon>
        <taxon>Bacilli</taxon>
        <taxon>Bacillales</taxon>
        <taxon>Paenibacillaceae</taxon>
        <taxon>Aneurinibacillus group</taxon>
        <taxon>Aneurinibacillus</taxon>
    </lineage>
</organism>
<keyword evidence="9" id="KW-1185">Reference proteome</keyword>
<comment type="caution">
    <text evidence="8">The sequence shown here is derived from an EMBL/GenBank/DDBJ whole genome shotgun (WGS) entry which is preliminary data.</text>
</comment>
<evidence type="ECO:0000256" key="7">
    <source>
        <dbReference type="SAM" id="Phobius"/>
    </source>
</evidence>
<dbReference type="PANTHER" id="PTHR30561">
    <property type="entry name" value="SMR FAMILY PROTON-DEPENDENT DRUG EFFLUX TRANSPORTER SUGE"/>
    <property type="match status" value="1"/>
</dbReference>
<gene>
    <name evidence="8" type="ORF">HMPREF0083_05992</name>
</gene>
<dbReference type="PATRIC" id="fig|649747.3.peg.5358"/>
<keyword evidence="5 7" id="KW-0472">Membrane</keyword>
<dbReference type="Pfam" id="PF00893">
    <property type="entry name" value="Multi_Drug_Res"/>
    <property type="match status" value="1"/>
</dbReference>
<dbReference type="EMBL" id="AWSJ01000380">
    <property type="protein sequence ID" value="ERI04618.1"/>
    <property type="molecule type" value="Genomic_DNA"/>
</dbReference>
<dbReference type="InterPro" id="IPR037185">
    <property type="entry name" value="EmrE-like"/>
</dbReference>
<keyword evidence="3 6" id="KW-0812">Transmembrane</keyword>
<feature type="transmembrane region" description="Helical" evidence="7">
    <location>
        <begin position="47"/>
        <end position="64"/>
    </location>
</feature>
<dbReference type="Proteomes" id="UP000016511">
    <property type="component" value="Unassembled WGS sequence"/>
</dbReference>
<feature type="transmembrane region" description="Helical" evidence="7">
    <location>
        <begin position="100"/>
        <end position="119"/>
    </location>
</feature>
<dbReference type="HOGENOM" id="CLU_133067_1_0_9"/>
<feature type="transmembrane region" description="Helical" evidence="7">
    <location>
        <begin position="125"/>
        <end position="144"/>
    </location>
</feature>
<dbReference type="eggNOG" id="COG2076">
    <property type="taxonomic scope" value="Bacteria"/>
</dbReference>
<accession>U1WQR0</accession>
<dbReference type="PANTHER" id="PTHR30561:SF7">
    <property type="entry name" value="GUANIDINIUM EFFLUX SYSTEM SUBUNIT GDNC-RELATED"/>
    <property type="match status" value="1"/>
</dbReference>
<proteinExistence type="inferred from homology"/>
<name>U1WQR0_ANEAE</name>
<sequence length="157" mass="17796">MSLPCEKKTREHADACIFSFSLWIINRCDITHNQCKEARKRGMNLDWIKVFIAAFFEVFWVIGLKHAYDVWTWIGTFISIFISFYLMIMAGERLPVGTVYAVFVGMGTAGTVFSEIVFFGEPFKLMKLLLILLLLGGVIGLKLVTKDKESNPEGAES</sequence>
<evidence type="ECO:0000256" key="6">
    <source>
        <dbReference type="RuleBase" id="RU003942"/>
    </source>
</evidence>
<dbReference type="GO" id="GO:0022857">
    <property type="term" value="F:transmembrane transporter activity"/>
    <property type="evidence" value="ECO:0007669"/>
    <property type="project" value="InterPro"/>
</dbReference>
<feature type="transmembrane region" description="Helical" evidence="7">
    <location>
        <begin position="70"/>
        <end position="88"/>
    </location>
</feature>
<evidence type="ECO:0000256" key="4">
    <source>
        <dbReference type="ARBA" id="ARBA00022989"/>
    </source>
</evidence>
<protein>
    <submittedName>
        <fullName evidence="8">Multidrug resistance protein, SMR family</fullName>
    </submittedName>
</protein>
<reference evidence="8 9" key="1">
    <citation type="submission" date="2013-08" db="EMBL/GenBank/DDBJ databases">
        <authorList>
            <person name="Weinstock G."/>
            <person name="Sodergren E."/>
            <person name="Wylie T."/>
            <person name="Fulton L."/>
            <person name="Fulton R."/>
            <person name="Fronick C."/>
            <person name="O'Laughlin M."/>
            <person name="Godfrey J."/>
            <person name="Miner T."/>
            <person name="Herter B."/>
            <person name="Appelbaum E."/>
            <person name="Cordes M."/>
            <person name="Lek S."/>
            <person name="Wollam A."/>
            <person name="Pepin K.H."/>
            <person name="Palsikar V.B."/>
            <person name="Mitreva M."/>
            <person name="Wilson R.K."/>
        </authorList>
    </citation>
    <scope>NUCLEOTIDE SEQUENCE [LARGE SCALE GENOMIC DNA]</scope>
    <source>
        <strain evidence="8 9">ATCC 12856</strain>
    </source>
</reference>
<evidence type="ECO:0000313" key="8">
    <source>
        <dbReference type="EMBL" id="ERI04618.1"/>
    </source>
</evidence>
<evidence type="ECO:0000256" key="5">
    <source>
        <dbReference type="ARBA" id="ARBA00023136"/>
    </source>
</evidence>
<dbReference type="SUPFAM" id="SSF103481">
    <property type="entry name" value="Multidrug resistance efflux transporter EmrE"/>
    <property type="match status" value="1"/>
</dbReference>
<dbReference type="Gene3D" id="1.10.3730.20">
    <property type="match status" value="1"/>
</dbReference>
<comment type="subcellular location">
    <subcellularLocation>
        <location evidence="1 6">Cell membrane</location>
        <topology evidence="1 6">Multi-pass membrane protein</topology>
    </subcellularLocation>
</comment>
<dbReference type="STRING" id="649747.HMPREF0083_05992"/>
<comment type="similarity">
    <text evidence="6">Belongs to the drug/metabolite transporter (DMT) superfamily. Small multidrug resistance (SMR) (TC 2.A.7.1) family.</text>
</comment>
<dbReference type="InterPro" id="IPR000390">
    <property type="entry name" value="Small_drug/metabolite_transptr"/>
</dbReference>
<evidence type="ECO:0000256" key="1">
    <source>
        <dbReference type="ARBA" id="ARBA00004651"/>
    </source>
</evidence>
<dbReference type="AlphaFoldDB" id="U1WQR0"/>
<evidence type="ECO:0000256" key="2">
    <source>
        <dbReference type="ARBA" id="ARBA00022475"/>
    </source>
</evidence>
<evidence type="ECO:0000313" key="9">
    <source>
        <dbReference type="Proteomes" id="UP000016511"/>
    </source>
</evidence>
<keyword evidence="4 7" id="KW-1133">Transmembrane helix</keyword>
<dbReference type="InterPro" id="IPR045324">
    <property type="entry name" value="Small_multidrug_res"/>
</dbReference>
<dbReference type="GO" id="GO:0005886">
    <property type="term" value="C:plasma membrane"/>
    <property type="evidence" value="ECO:0007669"/>
    <property type="project" value="UniProtKB-SubCell"/>
</dbReference>
<keyword evidence="2" id="KW-1003">Cell membrane</keyword>
<evidence type="ECO:0000256" key="3">
    <source>
        <dbReference type="ARBA" id="ARBA00022692"/>
    </source>
</evidence>